<dbReference type="InterPro" id="IPR007867">
    <property type="entry name" value="GMC_OxRtase_C"/>
</dbReference>
<dbReference type="PANTHER" id="PTHR11552">
    <property type="entry name" value="GLUCOSE-METHANOL-CHOLINE GMC OXIDOREDUCTASE"/>
    <property type="match status" value="1"/>
</dbReference>
<keyword evidence="5" id="KW-1185">Reference proteome</keyword>
<dbReference type="EMBL" id="JAGTJR010000110">
    <property type="protein sequence ID" value="KAH7009335.1"/>
    <property type="molecule type" value="Genomic_DNA"/>
</dbReference>
<dbReference type="InterPro" id="IPR036188">
    <property type="entry name" value="FAD/NAD-bd_sf"/>
</dbReference>
<dbReference type="Gene3D" id="3.30.560.10">
    <property type="entry name" value="Glucose Oxidase, domain 3"/>
    <property type="match status" value="1"/>
</dbReference>
<proteinExistence type="inferred from homology"/>
<dbReference type="SUPFAM" id="SSF51905">
    <property type="entry name" value="FAD/NAD(P)-binding domain"/>
    <property type="match status" value="1"/>
</dbReference>
<evidence type="ECO:0000256" key="2">
    <source>
        <dbReference type="SAM" id="SignalP"/>
    </source>
</evidence>
<name>A0ABQ8FPX4_9PEZI</name>
<dbReference type="Proteomes" id="UP000774617">
    <property type="component" value="Unassembled WGS sequence"/>
</dbReference>
<dbReference type="InterPro" id="IPR000172">
    <property type="entry name" value="GMC_OxRdtase_N"/>
</dbReference>
<dbReference type="Pfam" id="PF05199">
    <property type="entry name" value="GMC_oxred_C"/>
    <property type="match status" value="1"/>
</dbReference>
<gene>
    <name evidence="4" type="ORF">B0J12DRAFT_691571</name>
</gene>
<dbReference type="Gene3D" id="3.50.50.60">
    <property type="entry name" value="FAD/NAD(P)-binding domain"/>
    <property type="match status" value="1"/>
</dbReference>
<accession>A0ABQ8FPX4</accession>
<comment type="similarity">
    <text evidence="1">Belongs to the GMC oxidoreductase family.</text>
</comment>
<protein>
    <recommendedName>
        <fullName evidence="3">Glucose-methanol-choline oxidoreductase N-terminal domain-containing protein</fullName>
    </recommendedName>
</protein>
<organism evidence="4 5">
    <name type="scientific">Macrophomina phaseolina</name>
    <dbReference type="NCBI Taxonomy" id="35725"/>
    <lineage>
        <taxon>Eukaryota</taxon>
        <taxon>Fungi</taxon>
        <taxon>Dikarya</taxon>
        <taxon>Ascomycota</taxon>
        <taxon>Pezizomycotina</taxon>
        <taxon>Dothideomycetes</taxon>
        <taxon>Dothideomycetes incertae sedis</taxon>
        <taxon>Botryosphaeriales</taxon>
        <taxon>Botryosphaeriaceae</taxon>
        <taxon>Macrophomina</taxon>
    </lineage>
</organism>
<dbReference type="PROSITE" id="PS00624">
    <property type="entry name" value="GMC_OXRED_2"/>
    <property type="match status" value="1"/>
</dbReference>
<feature type="domain" description="Glucose-methanol-choline oxidoreductase N-terminal" evidence="3">
    <location>
        <begin position="383"/>
        <end position="397"/>
    </location>
</feature>
<evidence type="ECO:0000313" key="5">
    <source>
        <dbReference type="Proteomes" id="UP000774617"/>
    </source>
</evidence>
<reference evidence="4 5" key="1">
    <citation type="journal article" date="2021" name="Nat. Commun.">
        <title>Genetic determinants of endophytism in the Arabidopsis root mycobiome.</title>
        <authorList>
            <person name="Mesny F."/>
            <person name="Miyauchi S."/>
            <person name="Thiergart T."/>
            <person name="Pickel B."/>
            <person name="Atanasova L."/>
            <person name="Karlsson M."/>
            <person name="Huettel B."/>
            <person name="Barry K.W."/>
            <person name="Haridas S."/>
            <person name="Chen C."/>
            <person name="Bauer D."/>
            <person name="Andreopoulos W."/>
            <person name="Pangilinan J."/>
            <person name="LaButti K."/>
            <person name="Riley R."/>
            <person name="Lipzen A."/>
            <person name="Clum A."/>
            <person name="Drula E."/>
            <person name="Henrissat B."/>
            <person name="Kohler A."/>
            <person name="Grigoriev I.V."/>
            <person name="Martin F.M."/>
            <person name="Hacquard S."/>
        </authorList>
    </citation>
    <scope>NUCLEOTIDE SEQUENCE [LARGE SCALE GENOMIC DNA]</scope>
    <source>
        <strain evidence="4 5">MPI-SDFR-AT-0080</strain>
    </source>
</reference>
<keyword evidence="2" id="KW-0732">Signal</keyword>
<dbReference type="SUPFAM" id="SSF54373">
    <property type="entry name" value="FAD-linked reductases, C-terminal domain"/>
    <property type="match status" value="1"/>
</dbReference>
<sequence length="683" mass="74141">MRSFAIPVLFATATTALVAPRSGVNYAYQHGTLPKRAVNASNSTSSDAYDYIVVGSGPGGGPLAARLAIAGHKVLLIDAGDDHGNATQYQVPALQLQSTEYEPMRWDYFVSHYKNESRQEKDSKMTWKTPTGEYYVGHDPPAGSEPLGIWYPRAGALGGCSAHNALITIYPHESDWNHIATLTGDDTWAPDAMRQHFQRMERNRYLPSSFVGHGYGGWLETSLTDLSLVVEDPKLLSLIIAAGTAAGKGLLGKLINTVTGLGEVLLRDINAYTSDRDSQEGLYQVPLAVEELSKQRNGPRNFILDTANAVNDDGTRKYHLDIKLNTLVTKVLFDESGSKPKATGVSFIEGQSLYRADPRASSTSSSRTQKTINATKEVVISAGSFNTPQLLKLSGIGPKAELESFNIPVLVDSPGVGKNLQDRYETTLVGETPTDFQITKDCTFLRTDPDPCLQQWQDLPGPSLKGTYATNGIAIAVVKKTSAAGEGDDPDVLISGAPAFFTGYHPGYADLSLKDAKHWAWIVLKAHSRNNAGSVTLRSADPQDMPVIDFNYFDTGVTDDGADEKDLQAVYEAMQFSRKIFDSLVPLQGDFEEVWPGPNVTTESQMKEFIKNEAWGHHACCTAAIGADGEEMAVLDSKFRVRGVDGLRVVDASVFPKIPGFYISVPVYMISEKAAATILEEAA</sequence>
<comment type="caution">
    <text evidence="4">The sequence shown here is derived from an EMBL/GenBank/DDBJ whole genome shotgun (WGS) entry which is preliminary data.</text>
</comment>
<dbReference type="InterPro" id="IPR012132">
    <property type="entry name" value="GMC_OxRdtase"/>
</dbReference>
<feature type="signal peptide" evidence="2">
    <location>
        <begin position="1"/>
        <end position="16"/>
    </location>
</feature>
<evidence type="ECO:0000256" key="1">
    <source>
        <dbReference type="ARBA" id="ARBA00010790"/>
    </source>
</evidence>
<evidence type="ECO:0000259" key="3">
    <source>
        <dbReference type="PROSITE" id="PS00624"/>
    </source>
</evidence>
<dbReference type="Pfam" id="PF00732">
    <property type="entry name" value="GMC_oxred_N"/>
    <property type="match status" value="1"/>
</dbReference>
<evidence type="ECO:0000313" key="4">
    <source>
        <dbReference type="EMBL" id="KAH7009335.1"/>
    </source>
</evidence>
<dbReference type="PANTHER" id="PTHR11552:SF213">
    <property type="entry name" value="DEHYDROGENASE, PUTATIVE-RELATED"/>
    <property type="match status" value="1"/>
</dbReference>
<feature type="chain" id="PRO_5047366127" description="Glucose-methanol-choline oxidoreductase N-terminal domain-containing protein" evidence="2">
    <location>
        <begin position="17"/>
        <end position="683"/>
    </location>
</feature>
<dbReference type="PIRSF" id="PIRSF000137">
    <property type="entry name" value="Alcohol_oxidase"/>
    <property type="match status" value="1"/>
</dbReference>